<dbReference type="Proteomes" id="UP000318815">
    <property type="component" value="Unassembled WGS sequence"/>
</dbReference>
<dbReference type="EMBL" id="VOHS01000001">
    <property type="protein sequence ID" value="TWW02364.1"/>
    <property type="molecule type" value="Genomic_DNA"/>
</dbReference>
<accession>A0A5C6M052</accession>
<evidence type="ECO:0000313" key="2">
    <source>
        <dbReference type="EMBL" id="TWW02364.1"/>
    </source>
</evidence>
<name>A0A5C6M052_9BACT</name>
<evidence type="ECO:0000256" key="1">
    <source>
        <dbReference type="SAM" id="SignalP"/>
    </source>
</evidence>
<keyword evidence="1" id="KW-0732">Signal</keyword>
<comment type="caution">
    <text evidence="2">The sequence shown here is derived from an EMBL/GenBank/DDBJ whole genome shotgun (WGS) entry which is preliminary data.</text>
</comment>
<dbReference type="OrthoDB" id="663116at2"/>
<sequence length="204" mass="23431">MRQLVLLFMFCTAIVHHTSAQVGNTVYDTHQYKKGIYKTFQEFRANTPSITGNLVVKNKTPAAQVYLLSAPNELRIVDSTGKEQKVKKFWGYSDGTTIYIKDNGLNKLEEIGYYCIYRISAITSVPVNRATGGMVFENTPPPAADKRVLNLVTGDVYDLTLFNLRRYILPQDTALLREFNDDKQNKTRLVYYVQKFNQRNTPNW</sequence>
<proteinExistence type="predicted"/>
<feature type="chain" id="PRO_5023098343" evidence="1">
    <location>
        <begin position="21"/>
        <end position="204"/>
    </location>
</feature>
<protein>
    <submittedName>
        <fullName evidence="2">Uncharacterized protein</fullName>
    </submittedName>
</protein>
<feature type="signal peptide" evidence="1">
    <location>
        <begin position="1"/>
        <end position="20"/>
    </location>
</feature>
<gene>
    <name evidence="2" type="ORF">FEF09_00725</name>
</gene>
<dbReference type="RefSeq" id="WP_146302923.1">
    <property type="nucleotide sequence ID" value="NZ_VOHS01000001.1"/>
</dbReference>
<keyword evidence="3" id="KW-1185">Reference proteome</keyword>
<dbReference type="AlphaFoldDB" id="A0A5C6M052"/>
<evidence type="ECO:0000313" key="3">
    <source>
        <dbReference type="Proteomes" id="UP000318815"/>
    </source>
</evidence>
<organism evidence="2 3">
    <name type="scientific">Chitinophaga pinensis</name>
    <dbReference type="NCBI Taxonomy" id="79329"/>
    <lineage>
        <taxon>Bacteria</taxon>
        <taxon>Pseudomonadati</taxon>
        <taxon>Bacteroidota</taxon>
        <taxon>Chitinophagia</taxon>
        <taxon>Chitinophagales</taxon>
        <taxon>Chitinophagaceae</taxon>
        <taxon>Chitinophaga</taxon>
    </lineage>
</organism>
<reference evidence="2 3" key="1">
    <citation type="submission" date="2019-08" db="EMBL/GenBank/DDBJ databases">
        <title>Whole genome sequencing of chitin degrading bacteria Chitinophaga pinensis YS16.</title>
        <authorList>
            <person name="Singh R.P."/>
            <person name="Manchanda G."/>
            <person name="Maurya I.K."/>
            <person name="Joshi N.K."/>
            <person name="Srivastava A.K."/>
        </authorList>
    </citation>
    <scope>NUCLEOTIDE SEQUENCE [LARGE SCALE GENOMIC DNA]</scope>
    <source>
        <strain evidence="2 3">YS-16</strain>
    </source>
</reference>